<evidence type="ECO:0000313" key="2">
    <source>
        <dbReference type="Proteomes" id="UP000595373"/>
    </source>
</evidence>
<dbReference type="InterPro" id="IPR009752">
    <property type="entry name" value="Phage_Mu_GpJ"/>
</dbReference>
<dbReference type="EMBL" id="CP066558">
    <property type="protein sequence ID" value="QQF82114.1"/>
    <property type="molecule type" value="Genomic_DNA"/>
</dbReference>
<name>A0A9Q7E551_HISSO</name>
<dbReference type="AlphaFoldDB" id="A0A9Q7E551"/>
<dbReference type="Proteomes" id="UP000595373">
    <property type="component" value="Chromosome"/>
</dbReference>
<accession>A0A9Q7E551</accession>
<dbReference type="RefSeq" id="WP_075294214.1">
    <property type="nucleotide sequence ID" value="NZ_CP018802.1"/>
</dbReference>
<sequence length="140" mass="15790">MYATIKDFVARVGELETIELTDREAVGEINSTVLETALSDSTSQIDGYLSGRYKLPLVIVPQNLVRICCDLARYRLAGVSHMPITEEIETRYKLCIKELESLSKGVVSLGVEELNSSRGNEDNTVQFFNTGNRIFERNRR</sequence>
<organism evidence="1 2">
    <name type="scientific">Histophilus somni</name>
    <name type="common">Haemophilus somnus</name>
    <dbReference type="NCBI Taxonomy" id="731"/>
    <lineage>
        <taxon>Bacteria</taxon>
        <taxon>Pseudomonadati</taxon>
        <taxon>Pseudomonadota</taxon>
        <taxon>Gammaproteobacteria</taxon>
        <taxon>Pasteurellales</taxon>
        <taxon>Pasteurellaceae</taxon>
        <taxon>Histophilus</taxon>
    </lineage>
</organism>
<dbReference type="Pfam" id="PF07030">
    <property type="entry name" value="Phage_Mu_Gp36"/>
    <property type="match status" value="1"/>
</dbReference>
<protein>
    <submittedName>
        <fullName evidence="1">DUF1320 domain-containing protein</fullName>
    </submittedName>
</protein>
<proteinExistence type="predicted"/>
<dbReference type="OrthoDB" id="9812088at2"/>
<gene>
    <name evidence="1" type="ORF">JFL49_08660</name>
</gene>
<keyword evidence="2" id="KW-1185">Reference proteome</keyword>
<evidence type="ECO:0000313" key="1">
    <source>
        <dbReference type="EMBL" id="QQF82114.1"/>
    </source>
</evidence>
<reference evidence="1 2" key="1">
    <citation type="submission" date="2020-12" db="EMBL/GenBank/DDBJ databases">
        <title>ASc-MMNZ-VFA-070.</title>
        <authorList>
            <person name="Schryvers A."/>
            <person name="Mostafa Nazari M."/>
            <person name="Farshchi Andisi V."/>
            <person name="Timsit E."/>
            <person name="Walter Morck D."/>
        </authorList>
    </citation>
    <scope>NUCLEOTIDE SEQUENCE [LARGE SCALE GENOMIC DNA]</scope>
    <source>
        <strain evidence="1 2">ASc-MMNZ-VFA-070</strain>
    </source>
</reference>